<evidence type="ECO:0000256" key="1">
    <source>
        <dbReference type="ARBA" id="ARBA00023125"/>
    </source>
</evidence>
<dbReference type="InterPro" id="IPR001647">
    <property type="entry name" value="HTH_TetR"/>
</dbReference>
<accession>A0A1X7IAP7</accession>
<dbReference type="SUPFAM" id="SSF46689">
    <property type="entry name" value="Homeodomain-like"/>
    <property type="match status" value="1"/>
</dbReference>
<dbReference type="RefSeq" id="WP_085471454.1">
    <property type="nucleotide sequence ID" value="NZ_CP038029.1"/>
</dbReference>
<dbReference type="InterPro" id="IPR009057">
    <property type="entry name" value="Homeodomain-like_sf"/>
</dbReference>
<gene>
    <name evidence="2" type="ORF">SAMN05660862_0590</name>
</gene>
<reference evidence="2 3" key="1">
    <citation type="submission" date="2017-04" db="EMBL/GenBank/DDBJ databases">
        <authorList>
            <person name="Afonso C.L."/>
            <person name="Miller P.J."/>
            <person name="Scott M.A."/>
            <person name="Spackman E."/>
            <person name="Goraichik I."/>
            <person name="Dimitrov K.M."/>
            <person name="Suarez D.L."/>
            <person name="Swayne D.E."/>
        </authorList>
    </citation>
    <scope>NUCLEOTIDE SEQUENCE [LARGE SCALE GENOMIC DNA]</scope>
    <source>
        <strain evidence="2 3">DSM 22418</strain>
    </source>
</reference>
<name>A0A1X7IAP7_9SPHI</name>
<proteinExistence type="predicted"/>
<evidence type="ECO:0000313" key="2">
    <source>
        <dbReference type="EMBL" id="SMG11226.1"/>
    </source>
</evidence>
<dbReference type="GO" id="GO:0003677">
    <property type="term" value="F:DNA binding"/>
    <property type="evidence" value="ECO:0007669"/>
    <property type="project" value="UniProtKB-UniRule"/>
</dbReference>
<dbReference type="OrthoDB" id="836882at2"/>
<keyword evidence="1" id="KW-0238">DNA-binding</keyword>
<dbReference type="EMBL" id="FXAU01000001">
    <property type="protein sequence ID" value="SMG11226.1"/>
    <property type="molecule type" value="Genomic_DNA"/>
</dbReference>
<dbReference type="Proteomes" id="UP000192980">
    <property type="component" value="Unassembled WGS sequence"/>
</dbReference>
<dbReference type="AlphaFoldDB" id="A0A1X7IAP7"/>
<organism evidence="2 3">
    <name type="scientific">Sphingobacterium psychroaquaticum</name>
    <dbReference type="NCBI Taxonomy" id="561061"/>
    <lineage>
        <taxon>Bacteria</taxon>
        <taxon>Pseudomonadati</taxon>
        <taxon>Bacteroidota</taxon>
        <taxon>Sphingobacteriia</taxon>
        <taxon>Sphingobacteriales</taxon>
        <taxon>Sphingobacteriaceae</taxon>
        <taxon>Sphingobacterium</taxon>
    </lineage>
</organism>
<protein>
    <submittedName>
        <fullName evidence="2">Transcriptional regulator, TetR family</fullName>
    </submittedName>
</protein>
<dbReference type="Gene3D" id="1.10.357.10">
    <property type="entry name" value="Tetracycline Repressor, domain 2"/>
    <property type="match status" value="1"/>
</dbReference>
<keyword evidence="3" id="KW-1185">Reference proteome</keyword>
<evidence type="ECO:0000313" key="3">
    <source>
        <dbReference type="Proteomes" id="UP000192980"/>
    </source>
</evidence>
<dbReference type="STRING" id="561061.SAMN05660862_0590"/>
<sequence length="210" mass="23887">MTRKTYNGEKNNKERTMNKLIQAVGVVLEKEGYTGLSIANIAHAAGVDRKLITVYFGSVNHLIETYIKGKDYWIGITESVEARLQGYEDASTRVYLETMILEQMAHFSKNEEMQKVVTWQISEQSDIMSHVTQERERISSMFFPIADKELAGRAVDLRAVSSILISAIYYLVLHAKYTDSTVCEIDIRTEEGMARIQEAVKFILKATYGE</sequence>
<dbReference type="PROSITE" id="PS50977">
    <property type="entry name" value="HTH_TETR_2"/>
    <property type="match status" value="1"/>
</dbReference>